<evidence type="ECO:0000313" key="4">
    <source>
        <dbReference type="EMBL" id="SPD04539.1"/>
    </source>
</evidence>
<dbReference type="PANTHER" id="PTHR31245:SF1">
    <property type="entry name" value="UBIQUITIN SYSTEM COMPONENT CUE PROTEIN"/>
    <property type="match status" value="1"/>
</dbReference>
<dbReference type="PANTHER" id="PTHR31245">
    <property type="entry name" value="UBIQUITIN SYSTEM COMPONENT CUE PROTEIN"/>
    <property type="match status" value="1"/>
</dbReference>
<dbReference type="CDD" id="cd14279">
    <property type="entry name" value="CUE"/>
    <property type="match status" value="1"/>
</dbReference>
<sequence>MSAIVCGKRSSIFEDNHNLGVNLAANPPVSKRIRCSSSSPVRFSHPTPTPTLPSFASSDLIQHLRAIFPHMDHKLLERALEECGNDIDSAIRSLNELRLGSTDNNLGSAAATSDVTLEANDQSQGVVTDNGEVPAGEELSAPQNPPMDGADWVELFVREMMSASNVDDARTRASRVLEVLERSICARASAEATQSFHQVFSSSLIFFIFSLVDGRNGKRSAGGARAVSSGENMMLKEQVEALIQENTILKRAVSIQHERQKEYEERNQELQHLKQLVSQYQDQLRTLEVNNYALTMHLKQSQQSNSIPGRFHPDVF</sequence>
<dbReference type="Gene3D" id="1.10.8.10">
    <property type="entry name" value="DNA helicase RuvA subunit, C-terminal domain"/>
    <property type="match status" value="1"/>
</dbReference>
<evidence type="ECO:0000256" key="1">
    <source>
        <dbReference type="SAM" id="Coils"/>
    </source>
</evidence>
<dbReference type="SUPFAM" id="SSF46934">
    <property type="entry name" value="UBA-like"/>
    <property type="match status" value="1"/>
</dbReference>
<dbReference type="Pfam" id="PF02845">
    <property type="entry name" value="CUE"/>
    <property type="match status" value="1"/>
</dbReference>
<dbReference type="AlphaFoldDB" id="A0A2N9GYU0"/>
<evidence type="ECO:0000259" key="3">
    <source>
        <dbReference type="PROSITE" id="PS51140"/>
    </source>
</evidence>
<feature type="region of interest" description="Disordered" evidence="2">
    <location>
        <begin position="121"/>
        <end position="145"/>
    </location>
</feature>
<feature type="domain" description="CUE" evidence="3">
    <location>
        <begin position="56"/>
        <end position="99"/>
    </location>
</feature>
<dbReference type="EMBL" id="OIVN01002546">
    <property type="protein sequence ID" value="SPD04539.1"/>
    <property type="molecule type" value="Genomic_DNA"/>
</dbReference>
<gene>
    <name evidence="4" type="ORF">FSB_LOCUS32421</name>
</gene>
<evidence type="ECO:0000256" key="2">
    <source>
        <dbReference type="SAM" id="MobiDB-lite"/>
    </source>
</evidence>
<keyword evidence="1" id="KW-0175">Coiled coil</keyword>
<feature type="coiled-coil region" evidence="1">
    <location>
        <begin position="232"/>
        <end position="290"/>
    </location>
</feature>
<dbReference type="PROSITE" id="PS51140">
    <property type="entry name" value="CUE"/>
    <property type="match status" value="1"/>
</dbReference>
<name>A0A2N9GYU0_FAGSY</name>
<dbReference type="InterPro" id="IPR009060">
    <property type="entry name" value="UBA-like_sf"/>
</dbReference>
<organism evidence="4">
    <name type="scientific">Fagus sylvatica</name>
    <name type="common">Beechnut</name>
    <dbReference type="NCBI Taxonomy" id="28930"/>
    <lineage>
        <taxon>Eukaryota</taxon>
        <taxon>Viridiplantae</taxon>
        <taxon>Streptophyta</taxon>
        <taxon>Embryophyta</taxon>
        <taxon>Tracheophyta</taxon>
        <taxon>Spermatophyta</taxon>
        <taxon>Magnoliopsida</taxon>
        <taxon>eudicotyledons</taxon>
        <taxon>Gunneridae</taxon>
        <taxon>Pentapetalae</taxon>
        <taxon>rosids</taxon>
        <taxon>fabids</taxon>
        <taxon>Fagales</taxon>
        <taxon>Fagaceae</taxon>
        <taxon>Fagus</taxon>
    </lineage>
</organism>
<accession>A0A2N9GYU0</accession>
<reference evidence="4" key="1">
    <citation type="submission" date="2018-02" db="EMBL/GenBank/DDBJ databases">
        <authorList>
            <person name="Cohen D.B."/>
            <person name="Kent A.D."/>
        </authorList>
    </citation>
    <scope>NUCLEOTIDE SEQUENCE</scope>
</reference>
<dbReference type="GO" id="GO:0043130">
    <property type="term" value="F:ubiquitin binding"/>
    <property type="evidence" value="ECO:0007669"/>
    <property type="project" value="InterPro"/>
</dbReference>
<dbReference type="InterPro" id="IPR003892">
    <property type="entry name" value="CUE"/>
</dbReference>
<proteinExistence type="predicted"/>
<protein>
    <recommendedName>
        <fullName evidence="3">CUE domain-containing protein</fullName>
    </recommendedName>
</protein>